<evidence type="ECO:0000256" key="1">
    <source>
        <dbReference type="SAM" id="MobiDB-lite"/>
    </source>
</evidence>
<dbReference type="STRING" id="50429.A0A2B4RFU4"/>
<gene>
    <name evidence="3" type="primary">CTHRC1</name>
    <name evidence="3" type="ORF">AWC38_SpisGene20662</name>
</gene>
<dbReference type="GO" id="GO:0030198">
    <property type="term" value="P:extracellular matrix organization"/>
    <property type="evidence" value="ECO:0007669"/>
    <property type="project" value="TreeGrafter"/>
</dbReference>
<dbReference type="PANTHER" id="PTHR24023:SF1082">
    <property type="entry name" value="COLLAGEN TRIPLE HELIX REPEAT"/>
    <property type="match status" value="1"/>
</dbReference>
<keyword evidence="4" id="KW-1185">Reference proteome</keyword>
<name>A0A2B4RFU4_STYPI</name>
<dbReference type="InterPro" id="IPR008160">
    <property type="entry name" value="Collagen"/>
</dbReference>
<sequence length="281" mass="29361">MPGLPGMQGMPGSNGIPGSPGVPGSPGPLGPPGRSGDTGEKGRQGDAGISGKPGSRGPRGHKGMTGEKGEIGNTGERGNEGIPGKIGPRGYKGSKGEIGSKGVNGTGIPWMTGPRGSKGLKGERGISGIKGQKGDAANIDPRQLANWKQCAWKAETGTDSGKIKECSFNKLHQNTALKVSYQGNIRVLGSNIKCNRWYFKFNGNECSGPLPVDSVLYTSYPGSAPEILHPHFFEGFCENLSRGTVRVELWVGKCSGQALSNAYTGWNSVSRIMIEEVPPSL</sequence>
<dbReference type="InterPro" id="IPR050149">
    <property type="entry name" value="Collagen_superfamily"/>
</dbReference>
<dbReference type="AlphaFoldDB" id="A0A2B4RFU4"/>
<proteinExistence type="predicted"/>
<comment type="caution">
    <text evidence="3">The sequence shown here is derived from an EMBL/GenBank/DDBJ whole genome shotgun (WGS) entry which is preliminary data.</text>
</comment>
<dbReference type="OrthoDB" id="5968643at2759"/>
<dbReference type="GO" id="GO:0005615">
    <property type="term" value="C:extracellular space"/>
    <property type="evidence" value="ECO:0007669"/>
    <property type="project" value="TreeGrafter"/>
</dbReference>
<evidence type="ECO:0000313" key="4">
    <source>
        <dbReference type="Proteomes" id="UP000225706"/>
    </source>
</evidence>
<dbReference type="EMBL" id="LSMT01000682">
    <property type="protein sequence ID" value="PFX15132.1"/>
    <property type="molecule type" value="Genomic_DNA"/>
</dbReference>
<feature type="region of interest" description="Disordered" evidence="1">
    <location>
        <begin position="1"/>
        <end position="120"/>
    </location>
</feature>
<feature type="compositionally biased region" description="Low complexity" evidence="1">
    <location>
        <begin position="1"/>
        <end position="19"/>
    </location>
</feature>
<reference evidence="4" key="1">
    <citation type="journal article" date="2017" name="bioRxiv">
        <title>Comparative analysis of the genomes of Stylophora pistillata and Acropora digitifera provides evidence for extensive differences between species of corals.</title>
        <authorList>
            <person name="Voolstra C.R."/>
            <person name="Li Y."/>
            <person name="Liew Y.J."/>
            <person name="Baumgarten S."/>
            <person name="Zoccola D."/>
            <person name="Flot J.-F."/>
            <person name="Tambutte S."/>
            <person name="Allemand D."/>
            <person name="Aranda M."/>
        </authorList>
    </citation>
    <scope>NUCLEOTIDE SEQUENCE [LARGE SCALE GENOMIC DNA]</scope>
</reference>
<accession>A0A2B4RFU4</accession>
<protein>
    <submittedName>
        <fullName evidence="3">Collagen triple helix repeat-containing protein 1</fullName>
    </submittedName>
</protein>
<dbReference type="PANTHER" id="PTHR24023">
    <property type="entry name" value="COLLAGEN ALPHA"/>
    <property type="match status" value="1"/>
</dbReference>
<dbReference type="GO" id="GO:0031012">
    <property type="term" value="C:extracellular matrix"/>
    <property type="evidence" value="ECO:0007669"/>
    <property type="project" value="TreeGrafter"/>
</dbReference>
<feature type="domain" description="CTHRC1 C-terminal" evidence="2">
    <location>
        <begin position="145"/>
        <end position="274"/>
    </location>
</feature>
<evidence type="ECO:0000259" key="2">
    <source>
        <dbReference type="Pfam" id="PF25815"/>
    </source>
</evidence>
<dbReference type="Pfam" id="PF25815">
    <property type="entry name" value="CTHRC1_C"/>
    <property type="match status" value="1"/>
</dbReference>
<dbReference type="GO" id="GO:0030020">
    <property type="term" value="F:extracellular matrix structural constituent conferring tensile strength"/>
    <property type="evidence" value="ECO:0007669"/>
    <property type="project" value="TreeGrafter"/>
</dbReference>
<evidence type="ECO:0000313" key="3">
    <source>
        <dbReference type="EMBL" id="PFX15132.1"/>
    </source>
</evidence>
<keyword evidence="3" id="KW-0176">Collagen</keyword>
<dbReference type="GO" id="GO:0005581">
    <property type="term" value="C:collagen trimer"/>
    <property type="evidence" value="ECO:0007669"/>
    <property type="project" value="UniProtKB-KW"/>
</dbReference>
<dbReference type="InterPro" id="IPR057873">
    <property type="entry name" value="CTHRC1_C"/>
</dbReference>
<dbReference type="Proteomes" id="UP000225706">
    <property type="component" value="Unassembled WGS sequence"/>
</dbReference>
<dbReference type="Pfam" id="PF01391">
    <property type="entry name" value="Collagen"/>
    <property type="match status" value="1"/>
</dbReference>
<organism evidence="3 4">
    <name type="scientific">Stylophora pistillata</name>
    <name type="common">Smooth cauliflower coral</name>
    <dbReference type="NCBI Taxonomy" id="50429"/>
    <lineage>
        <taxon>Eukaryota</taxon>
        <taxon>Metazoa</taxon>
        <taxon>Cnidaria</taxon>
        <taxon>Anthozoa</taxon>
        <taxon>Hexacorallia</taxon>
        <taxon>Scleractinia</taxon>
        <taxon>Astrocoeniina</taxon>
        <taxon>Pocilloporidae</taxon>
        <taxon>Stylophora</taxon>
    </lineage>
</organism>